<dbReference type="EMBL" id="FJOG01000003">
    <property type="protein sequence ID" value="CZR52559.1"/>
    <property type="molecule type" value="Genomic_DNA"/>
</dbReference>
<sequence>MILALPLDRSDHADASIVQPQLLKQAAVSLRSRLSKCSKSFKLRDIKEAMPWSLQSGNRNVLTYSPGAEIIAKSDTSESGSGSSCAKCHEFTIRHLRHDKEYEYGTLDDVAKDAKLGCSFCALLRDLILEREAELKITKEVLIQGVRAPFNSLAKAAGQAEGEIEGCCLGDASFTAVKRQALMEGYDSDSVYNMIRSWMKACDTHIACRKLCPAEGELPTRLIDVSLDGKDSSVYVTQHNQSGRYVALIYCWGIEPQPIILTKVMLDSQDLILPMPKLPPTIKDAIKIARRLRFRYVWIDALCIIQSGDDGGDFCQECGKMSAVEYLQVGPEQDTNGALGRLEDWMQKQRYHSEHPYREYLRRSLGGAPDTPTMRARVSMPYDLASGSLVTVSVCRAQDTSGLALSRRPLNTRGWTLQERTLSPRMVSYYHDMIIWGCLSLVTRSKGTLDCKGNLDRDNPGRYTDYVTGWDELPTNAAHLKFGIIPAMNNAELMLYWRRIAHCYSKRCLSYVRDKLLALVGLAMKQIQDLTGDTYITGLWKSDMATRLLCSYPENELGQVPTDCYLRPRGQLKEMENMRIGEIQLSAGLIFDKLVEKQIWCLKTGHEISDQEGVKADEIVKVHCLLLLMMGQRPRKFTRVGCMELYPSFASWFDEAEWEVVTPV</sequence>
<evidence type="ECO:0000313" key="2">
    <source>
        <dbReference type="EMBL" id="CZR52559.1"/>
    </source>
</evidence>
<accession>A0A1L7WIG6</accession>
<dbReference type="AlphaFoldDB" id="A0A1L7WIG6"/>
<evidence type="ECO:0000259" key="1">
    <source>
        <dbReference type="Pfam" id="PF06985"/>
    </source>
</evidence>
<evidence type="ECO:0000313" key="3">
    <source>
        <dbReference type="Proteomes" id="UP000184330"/>
    </source>
</evidence>
<name>A0A1L7WIG6_9HELO</name>
<dbReference type="Pfam" id="PF06985">
    <property type="entry name" value="HET"/>
    <property type="match status" value="1"/>
</dbReference>
<protein>
    <recommendedName>
        <fullName evidence="1">Heterokaryon incompatibility domain-containing protein</fullName>
    </recommendedName>
</protein>
<gene>
    <name evidence="2" type="ORF">PAC_02436</name>
</gene>
<keyword evidence="3" id="KW-1185">Reference proteome</keyword>
<dbReference type="Proteomes" id="UP000184330">
    <property type="component" value="Unassembled WGS sequence"/>
</dbReference>
<feature type="domain" description="Heterokaryon incompatibility" evidence="1">
    <location>
        <begin position="245"/>
        <end position="419"/>
    </location>
</feature>
<dbReference type="PANTHER" id="PTHR33112">
    <property type="entry name" value="DOMAIN PROTEIN, PUTATIVE-RELATED"/>
    <property type="match status" value="1"/>
</dbReference>
<dbReference type="OrthoDB" id="5347061at2759"/>
<dbReference type="PANTHER" id="PTHR33112:SF16">
    <property type="entry name" value="HETEROKARYON INCOMPATIBILITY DOMAIN-CONTAINING PROTEIN"/>
    <property type="match status" value="1"/>
</dbReference>
<organism evidence="2 3">
    <name type="scientific">Phialocephala subalpina</name>
    <dbReference type="NCBI Taxonomy" id="576137"/>
    <lineage>
        <taxon>Eukaryota</taxon>
        <taxon>Fungi</taxon>
        <taxon>Dikarya</taxon>
        <taxon>Ascomycota</taxon>
        <taxon>Pezizomycotina</taxon>
        <taxon>Leotiomycetes</taxon>
        <taxon>Helotiales</taxon>
        <taxon>Mollisiaceae</taxon>
        <taxon>Phialocephala</taxon>
        <taxon>Phialocephala fortinii species complex</taxon>
    </lineage>
</organism>
<dbReference type="InterPro" id="IPR010730">
    <property type="entry name" value="HET"/>
</dbReference>
<proteinExistence type="predicted"/>
<reference evidence="2 3" key="1">
    <citation type="submission" date="2016-03" db="EMBL/GenBank/DDBJ databases">
        <authorList>
            <person name="Ploux O."/>
        </authorList>
    </citation>
    <scope>NUCLEOTIDE SEQUENCE [LARGE SCALE GENOMIC DNA]</scope>
    <source>
        <strain evidence="2 3">UAMH 11012</strain>
    </source>
</reference>